<dbReference type="AlphaFoldDB" id="A0A9P8IEG4"/>
<evidence type="ECO:0000256" key="1">
    <source>
        <dbReference type="SAM" id="MobiDB-lite"/>
    </source>
</evidence>
<reference evidence="2" key="1">
    <citation type="submission" date="2021-03" db="EMBL/GenBank/DDBJ databases">
        <title>Comparative genomics and phylogenomic investigation of the class Geoglossomycetes provide insights into ecological specialization and systematics.</title>
        <authorList>
            <person name="Melie T."/>
            <person name="Pirro S."/>
            <person name="Miller A.N."/>
            <person name="Quandt A."/>
        </authorList>
    </citation>
    <scope>NUCLEOTIDE SEQUENCE</scope>
    <source>
        <strain evidence="2">CAQ_001_2017</strain>
    </source>
</reference>
<gene>
    <name evidence="2" type="ORF">GP486_008010</name>
</gene>
<dbReference type="Proteomes" id="UP000750711">
    <property type="component" value="Unassembled WGS sequence"/>
</dbReference>
<evidence type="ECO:0000313" key="3">
    <source>
        <dbReference type="Proteomes" id="UP000750711"/>
    </source>
</evidence>
<dbReference type="EMBL" id="JAGHQM010002663">
    <property type="protein sequence ID" value="KAH0548291.1"/>
    <property type="molecule type" value="Genomic_DNA"/>
</dbReference>
<organism evidence="2 3">
    <name type="scientific">Trichoglossum hirsutum</name>
    <dbReference type="NCBI Taxonomy" id="265104"/>
    <lineage>
        <taxon>Eukaryota</taxon>
        <taxon>Fungi</taxon>
        <taxon>Dikarya</taxon>
        <taxon>Ascomycota</taxon>
        <taxon>Pezizomycotina</taxon>
        <taxon>Geoglossomycetes</taxon>
        <taxon>Geoglossales</taxon>
        <taxon>Geoglossaceae</taxon>
        <taxon>Trichoglossum</taxon>
    </lineage>
</organism>
<evidence type="ECO:0000313" key="2">
    <source>
        <dbReference type="EMBL" id="KAH0548291.1"/>
    </source>
</evidence>
<proteinExistence type="predicted"/>
<keyword evidence="3" id="KW-1185">Reference proteome</keyword>
<accession>A0A9P8IEG4</accession>
<sequence length="67" mass="7194">PGPLIDKATAIQRQNKSTKESPKKQYPICSLFTRGSMIAEPIAAAGLRNNDEIATNVAAWPGLTSVR</sequence>
<feature type="region of interest" description="Disordered" evidence="1">
    <location>
        <begin position="1"/>
        <end position="24"/>
    </location>
</feature>
<comment type="caution">
    <text evidence="2">The sequence shown here is derived from an EMBL/GenBank/DDBJ whole genome shotgun (WGS) entry which is preliminary data.</text>
</comment>
<feature type="non-terminal residue" evidence="2">
    <location>
        <position position="1"/>
    </location>
</feature>
<name>A0A9P8IEG4_9PEZI</name>
<protein>
    <submittedName>
        <fullName evidence="2">Uncharacterized protein</fullName>
    </submittedName>
</protein>